<evidence type="ECO:0000313" key="4">
    <source>
        <dbReference type="Proteomes" id="UP000031623"/>
    </source>
</evidence>
<dbReference type="Gene3D" id="6.10.250.2410">
    <property type="match status" value="1"/>
</dbReference>
<comment type="function">
    <text evidence="2">Participates in chromosomal partition during cell division. May act via the formation of a condensin-like complex containing Smc and ScpB that pull DNA away from mid-cell into both cell halves.</text>
</comment>
<dbReference type="GO" id="GO:0007059">
    <property type="term" value="P:chromosome segregation"/>
    <property type="evidence" value="ECO:0007669"/>
    <property type="project" value="UniProtKB-UniRule"/>
</dbReference>
<dbReference type="Proteomes" id="UP000031623">
    <property type="component" value="Chromosome"/>
</dbReference>
<dbReference type="GO" id="GO:0016740">
    <property type="term" value="F:transferase activity"/>
    <property type="evidence" value="ECO:0007669"/>
    <property type="project" value="UniProtKB-KW"/>
</dbReference>
<dbReference type="STRING" id="40754.THII_3462"/>
<protein>
    <recommendedName>
        <fullName evidence="1 2">Segregation and condensation protein A</fullName>
    </recommendedName>
</protein>
<evidence type="ECO:0000256" key="1">
    <source>
        <dbReference type="ARBA" id="ARBA00044777"/>
    </source>
</evidence>
<accession>A0A090AJT4</accession>
<name>A0A090AJT4_9GAMM</name>
<dbReference type="HOGENOM" id="CLU_038686_0_1_6"/>
<keyword evidence="2" id="KW-0132">Cell division</keyword>
<dbReference type="InterPro" id="IPR003768">
    <property type="entry name" value="ScpA"/>
</dbReference>
<sequence>MNTLASPMTIDSPPAIVQGKPLTELPVGLYVPPEALRIFLESFEGPLDLLLYLIQNQHIDILNIPIAEITQQYVHYIELMTELQLDLAAEYLLMAALLSEIKSRLLLPTLAAADDSSEPDDPRAKLIEQLQEYARYKHAAQQLADLPQIGRDIFPVAVAKLEIVAEIIIPPISWSELLATMQAVMKRATFFSSHQILREPLSVRERMSLILAALNQSPGIEFIQLFTVEEGRAGVVVTLLAILELAKESLIQLVQPQPFAAIQVLRIESI</sequence>
<comment type="subcellular location">
    <subcellularLocation>
        <location evidence="2">Cytoplasm</location>
    </subcellularLocation>
    <text evidence="2">Associated with two foci at the outer edges of the nucleoid region in young cells, and at four foci within both cell halves in older cells.</text>
</comment>
<keyword evidence="2" id="KW-0159">Chromosome partition</keyword>
<evidence type="ECO:0000256" key="2">
    <source>
        <dbReference type="HAMAP-Rule" id="MF_01805"/>
    </source>
</evidence>
<evidence type="ECO:0000313" key="3">
    <source>
        <dbReference type="EMBL" id="BAP57759.1"/>
    </source>
</evidence>
<dbReference type="GO" id="GO:0005737">
    <property type="term" value="C:cytoplasm"/>
    <property type="evidence" value="ECO:0007669"/>
    <property type="project" value="UniProtKB-SubCell"/>
</dbReference>
<dbReference type="EMBL" id="AP014633">
    <property type="protein sequence ID" value="BAP57759.1"/>
    <property type="molecule type" value="Genomic_DNA"/>
</dbReference>
<dbReference type="GO" id="GO:0006260">
    <property type="term" value="P:DNA replication"/>
    <property type="evidence" value="ECO:0007669"/>
    <property type="project" value="UniProtKB-UniRule"/>
</dbReference>
<organism evidence="3 4">
    <name type="scientific">Thioploca ingrica</name>
    <dbReference type="NCBI Taxonomy" id="40754"/>
    <lineage>
        <taxon>Bacteria</taxon>
        <taxon>Pseudomonadati</taxon>
        <taxon>Pseudomonadota</taxon>
        <taxon>Gammaproteobacteria</taxon>
        <taxon>Thiotrichales</taxon>
        <taxon>Thiotrichaceae</taxon>
        <taxon>Thioploca</taxon>
    </lineage>
</organism>
<dbReference type="PANTHER" id="PTHR33969:SF2">
    <property type="entry name" value="SEGREGATION AND CONDENSATION PROTEIN A"/>
    <property type="match status" value="1"/>
</dbReference>
<dbReference type="Pfam" id="PF02616">
    <property type="entry name" value="SMC_ScpA"/>
    <property type="match status" value="1"/>
</dbReference>
<dbReference type="GO" id="GO:0051301">
    <property type="term" value="P:cell division"/>
    <property type="evidence" value="ECO:0007669"/>
    <property type="project" value="UniProtKB-KW"/>
</dbReference>
<dbReference type="HAMAP" id="MF_01805">
    <property type="entry name" value="ScpA"/>
    <property type="match status" value="1"/>
</dbReference>
<keyword evidence="3" id="KW-0808">Transferase</keyword>
<comment type="subunit">
    <text evidence="2">Component of a cohesin-like complex composed of ScpA, ScpB and the Smc homodimer, in which ScpA and ScpB bind to the head domain of Smc. The presence of the three proteins is required for the association of the complex with DNA.</text>
</comment>
<keyword evidence="2" id="KW-0131">Cell cycle</keyword>
<keyword evidence="2" id="KW-0963">Cytoplasm</keyword>
<dbReference type="PANTHER" id="PTHR33969">
    <property type="entry name" value="SEGREGATION AND CONDENSATION PROTEIN A"/>
    <property type="match status" value="1"/>
</dbReference>
<reference evidence="3 4" key="1">
    <citation type="journal article" date="2014" name="ISME J.">
        <title>Ecophysiology of Thioploca ingrica as revealed by the complete genome sequence supplemented with proteomic evidence.</title>
        <authorList>
            <person name="Kojima H."/>
            <person name="Ogura Y."/>
            <person name="Yamamoto N."/>
            <person name="Togashi T."/>
            <person name="Mori H."/>
            <person name="Watanabe T."/>
            <person name="Nemoto F."/>
            <person name="Kurokawa K."/>
            <person name="Hayashi T."/>
            <person name="Fukui M."/>
        </authorList>
    </citation>
    <scope>NUCLEOTIDE SEQUENCE [LARGE SCALE GENOMIC DNA]</scope>
</reference>
<dbReference type="AlphaFoldDB" id="A0A090AJT4"/>
<comment type="similarity">
    <text evidence="2">Belongs to the ScpA family.</text>
</comment>
<dbReference type="KEGG" id="tig:THII_3462"/>
<keyword evidence="4" id="KW-1185">Reference proteome</keyword>
<gene>
    <name evidence="2" type="primary">scpA</name>
    <name evidence="3" type="ORF">THII_3462</name>
</gene>
<proteinExistence type="inferred from homology"/>